<gene>
    <name evidence="2" type="ORF">WOSG25_040290</name>
</gene>
<accession>A0A069CSY7</accession>
<dbReference type="InterPro" id="IPR006073">
    <property type="entry name" value="GTP-bd"/>
</dbReference>
<organism evidence="2 3">
    <name type="scientific">Weissella oryzae (strain DSM 25784 / JCM 18191 / LMG 30913 / SG25)</name>
    <dbReference type="NCBI Taxonomy" id="1329250"/>
    <lineage>
        <taxon>Bacteria</taxon>
        <taxon>Bacillati</taxon>
        <taxon>Bacillota</taxon>
        <taxon>Bacilli</taxon>
        <taxon>Lactobacillales</taxon>
        <taxon>Lactobacillaceae</taxon>
        <taxon>Weissella</taxon>
    </lineage>
</organism>
<dbReference type="InterPro" id="IPR027417">
    <property type="entry name" value="P-loop_NTPase"/>
</dbReference>
<dbReference type="NCBIfam" id="TIGR03597">
    <property type="entry name" value="GTPase_YqeH"/>
    <property type="match status" value="1"/>
</dbReference>
<evidence type="ECO:0000313" key="3">
    <source>
        <dbReference type="Proteomes" id="UP000030643"/>
    </source>
</evidence>
<dbReference type="GO" id="GO:0005525">
    <property type="term" value="F:GTP binding"/>
    <property type="evidence" value="ECO:0007669"/>
    <property type="project" value="InterPro"/>
</dbReference>
<dbReference type="STRING" id="1329250.WOSG25_040290"/>
<sequence>MISELEVQKYLDEGLRCIGCGALIQTTDKTAAGYTPMSALIKGLENGEVLDQRCFRLRNYNEIQPVSLTDDDFRRMLTQISATDSLVVYVVDVFDFSGSLIPGLHRFVGDNPILLVGNKIDILPKSLKQSKIKDWIRQQANIAGLRPMDIALTSGKSGADVPALLALIEKYRKGRSVYVVGVTNVGKSTLINQIIKYVTGEKKDVITTSRFPGTTLDRIEIPFDDETFIIDTPGIIHQDQIAHYLTAQDLKYVAPQKEIKPRTYQLNDEQSLFFGALARFDYIQGPRTGITTYFENNLMIHRTKSENADAFYAKHAGELLAPPTTENLASLPKLVRHEYKITEKSDLVIDGLGWITVPANVVIAGWAPEGVSVLIRKAMI</sequence>
<dbReference type="PANTHER" id="PTHR46434:SF1">
    <property type="entry name" value="GENETIC INTERACTOR OF PROHIBITINS 3, MITOCHONDRIAL"/>
    <property type="match status" value="1"/>
</dbReference>
<dbReference type="EMBL" id="DF820487">
    <property type="protein sequence ID" value="GAK30589.1"/>
    <property type="molecule type" value="Genomic_DNA"/>
</dbReference>
<keyword evidence="3" id="KW-1185">Reference proteome</keyword>
<dbReference type="RefSeq" id="WP_045476564.1">
    <property type="nucleotide sequence ID" value="NZ_DF820487.1"/>
</dbReference>
<dbReference type="PROSITE" id="PS51721">
    <property type="entry name" value="G_CP"/>
    <property type="match status" value="1"/>
</dbReference>
<dbReference type="InterPro" id="IPR048422">
    <property type="entry name" value="NOA1/YqeH-like_C"/>
</dbReference>
<dbReference type="InterPro" id="IPR030378">
    <property type="entry name" value="G_CP_dom"/>
</dbReference>
<protein>
    <submittedName>
        <fullName evidence="2">GTP-binding protein</fullName>
    </submittedName>
</protein>
<dbReference type="AlphaFoldDB" id="A0A069CSY7"/>
<name>A0A069CSY7_WEIOS</name>
<proteinExistence type="predicted"/>
<dbReference type="InterPro" id="IPR050896">
    <property type="entry name" value="Mito_lipid_metab_GTPase"/>
</dbReference>
<dbReference type="InterPro" id="IPR019988">
    <property type="entry name" value="GTP-bd_ribosome_bgen_YqeH"/>
</dbReference>
<dbReference type="SUPFAM" id="SSF52540">
    <property type="entry name" value="P-loop containing nucleoside triphosphate hydrolases"/>
    <property type="match status" value="1"/>
</dbReference>
<dbReference type="Pfam" id="PF01926">
    <property type="entry name" value="MMR_HSR1"/>
    <property type="match status" value="1"/>
</dbReference>
<dbReference type="PANTHER" id="PTHR46434">
    <property type="entry name" value="GENETIC INTERACTOR OF PROHIBITINS 3, MITOCHONDRIAL"/>
    <property type="match status" value="1"/>
</dbReference>
<feature type="domain" description="CP-type G" evidence="1">
    <location>
        <begin position="70"/>
        <end position="238"/>
    </location>
</feature>
<evidence type="ECO:0000259" key="1">
    <source>
        <dbReference type="PROSITE" id="PS51721"/>
    </source>
</evidence>
<dbReference type="Gene3D" id="3.40.50.300">
    <property type="entry name" value="P-loop containing nucleotide triphosphate hydrolases"/>
    <property type="match status" value="1"/>
</dbReference>
<dbReference type="Proteomes" id="UP000030643">
    <property type="component" value="Unassembled WGS sequence"/>
</dbReference>
<reference evidence="3" key="1">
    <citation type="journal article" date="2014" name="Genome Announc.">
        <title>Draft genome sequence of Weissella oryzae SG25T, isolated from fermented rice grains.</title>
        <authorList>
            <person name="Tanizawa Y."/>
            <person name="Fujisawa T."/>
            <person name="Mochizuki T."/>
            <person name="Kaminuma E."/>
            <person name="Suzuki Y."/>
            <person name="Nakamura Y."/>
            <person name="Tohno M."/>
        </authorList>
    </citation>
    <scope>NUCLEOTIDE SEQUENCE [LARGE SCALE GENOMIC DNA]</scope>
    <source>
        <strain evidence="3">DSM 25784 / JCM 18191 / LMG 30913 / SG25</strain>
    </source>
</reference>
<dbReference type="CDD" id="cd01855">
    <property type="entry name" value="YqeH"/>
    <property type="match status" value="1"/>
</dbReference>
<evidence type="ECO:0000313" key="2">
    <source>
        <dbReference type="EMBL" id="GAK30589.1"/>
    </source>
</evidence>
<dbReference type="OrthoDB" id="9773841at2"/>
<dbReference type="Pfam" id="PF21516">
    <property type="entry name" value="YqeH-like_C"/>
    <property type="match status" value="1"/>
</dbReference>
<dbReference type="eggNOG" id="COG1161">
    <property type="taxonomic scope" value="Bacteria"/>
</dbReference>